<protein>
    <recommendedName>
        <fullName evidence="7">ATP synthase mitochondrial F1 complex assembly factor 1</fullName>
    </recommendedName>
</protein>
<evidence type="ECO:0008006" key="7">
    <source>
        <dbReference type="Google" id="ProtNLM"/>
    </source>
</evidence>
<name>A0A7S4RS85_9STRA</name>
<dbReference type="Pfam" id="PF06644">
    <property type="entry name" value="ATP11"/>
    <property type="match status" value="1"/>
</dbReference>
<dbReference type="EMBL" id="HBNS01029540">
    <property type="protein sequence ID" value="CAE4623091.1"/>
    <property type="molecule type" value="Transcribed_RNA"/>
</dbReference>
<proteinExistence type="inferred from homology"/>
<dbReference type="GO" id="GO:0005739">
    <property type="term" value="C:mitochondrion"/>
    <property type="evidence" value="ECO:0007669"/>
    <property type="project" value="UniProtKB-SubCell"/>
</dbReference>
<evidence type="ECO:0000256" key="1">
    <source>
        <dbReference type="ARBA" id="ARBA00004173"/>
    </source>
</evidence>
<evidence type="ECO:0000256" key="3">
    <source>
        <dbReference type="ARBA" id="ARBA00022946"/>
    </source>
</evidence>
<evidence type="ECO:0000313" key="6">
    <source>
        <dbReference type="EMBL" id="CAE4623091.1"/>
    </source>
</evidence>
<feature type="compositionally biased region" description="Low complexity" evidence="5">
    <location>
        <begin position="213"/>
        <end position="222"/>
    </location>
</feature>
<evidence type="ECO:0000256" key="4">
    <source>
        <dbReference type="ARBA" id="ARBA00023128"/>
    </source>
</evidence>
<reference evidence="6" key="1">
    <citation type="submission" date="2021-01" db="EMBL/GenBank/DDBJ databases">
        <authorList>
            <person name="Corre E."/>
            <person name="Pelletier E."/>
            <person name="Niang G."/>
            <person name="Scheremetjew M."/>
            <person name="Finn R."/>
            <person name="Kale V."/>
            <person name="Holt S."/>
            <person name="Cochrane G."/>
            <person name="Meng A."/>
            <person name="Brown T."/>
            <person name="Cohen L."/>
        </authorList>
    </citation>
    <scope>NUCLEOTIDE SEQUENCE</scope>
    <source>
        <strain evidence="6">GSO104</strain>
    </source>
</reference>
<gene>
    <name evidence="6" type="ORF">DBRI00130_LOCUS23246</name>
</gene>
<keyword evidence="4" id="KW-0496">Mitochondrion</keyword>
<dbReference type="InterPro" id="IPR010591">
    <property type="entry name" value="ATP11"/>
</dbReference>
<comment type="subcellular location">
    <subcellularLocation>
        <location evidence="1">Mitochondrion</location>
    </subcellularLocation>
</comment>
<evidence type="ECO:0000256" key="5">
    <source>
        <dbReference type="SAM" id="MobiDB-lite"/>
    </source>
</evidence>
<dbReference type="PANTHER" id="PTHR13126">
    <property type="entry name" value="CHAPERONE ATP11"/>
    <property type="match status" value="1"/>
</dbReference>
<evidence type="ECO:0000256" key="2">
    <source>
        <dbReference type="ARBA" id="ARBA00009116"/>
    </source>
</evidence>
<accession>A0A7S4RS85</accession>
<dbReference type="GO" id="GO:0033615">
    <property type="term" value="P:mitochondrial proton-transporting ATP synthase complex assembly"/>
    <property type="evidence" value="ECO:0007669"/>
    <property type="project" value="TreeGrafter"/>
</dbReference>
<comment type="similarity">
    <text evidence="2">Belongs to the ATP11 family.</text>
</comment>
<sequence>MSDDTSTGSGFSFAGPRSLNEILRIELMKDKTTNEVKDLWLTYHESRDNVHGVILPKDAASTILNRASGGSSSNTGGNKNKCGFFISPIFRDSGFFMLVSQFMEPNHFVFAYLEDYRLDPARAQPLLSVTIFDELVDSHDITLVRCDVVNRGVSDHEAYRVLQSHLDAYYRMKEEFELVQTFNLAPNLFDVDDYISRKSIKWREEDEGVVENASSTAAASSSPHVMDGGSTKNVDDGAPRP</sequence>
<feature type="region of interest" description="Disordered" evidence="5">
    <location>
        <begin position="205"/>
        <end position="241"/>
    </location>
</feature>
<organism evidence="6">
    <name type="scientific">Ditylum brightwellii</name>
    <dbReference type="NCBI Taxonomy" id="49249"/>
    <lineage>
        <taxon>Eukaryota</taxon>
        <taxon>Sar</taxon>
        <taxon>Stramenopiles</taxon>
        <taxon>Ochrophyta</taxon>
        <taxon>Bacillariophyta</taxon>
        <taxon>Mediophyceae</taxon>
        <taxon>Lithodesmiophycidae</taxon>
        <taxon>Lithodesmiales</taxon>
        <taxon>Lithodesmiaceae</taxon>
        <taxon>Ditylum</taxon>
    </lineage>
</organism>
<dbReference type="AlphaFoldDB" id="A0A7S4RS85"/>
<keyword evidence="3" id="KW-0809">Transit peptide</keyword>
<dbReference type="PANTHER" id="PTHR13126:SF0">
    <property type="entry name" value="ATP SYNTHASE MITOCHONDRIAL F1 COMPLEX ASSEMBLY FACTOR 1"/>
    <property type="match status" value="1"/>
</dbReference>